<feature type="region of interest" description="Disordered" evidence="1">
    <location>
        <begin position="549"/>
        <end position="586"/>
    </location>
</feature>
<protein>
    <submittedName>
        <fullName evidence="2">Adhesin</fullName>
    </submittedName>
</protein>
<dbReference type="GO" id="GO:0003824">
    <property type="term" value="F:catalytic activity"/>
    <property type="evidence" value="ECO:0007669"/>
    <property type="project" value="UniProtKB-ARBA"/>
</dbReference>
<keyword evidence="3" id="KW-1185">Reference proteome</keyword>
<comment type="caution">
    <text evidence="2">The sequence shown here is derived from an EMBL/GenBank/DDBJ whole genome shotgun (WGS) entry which is preliminary data.</text>
</comment>
<sequence>TATLAAANNVNIGAATATYVDNSTYTGTHNHVVSSKSVASTSDTATTVSQGSLISADAVSISSGKDINVAGSAVVGTNDVSLSAAHDVNITTTQDTMQSSGSYQEKHSGFGTSGLSVSIGSQSMSDQQQATQVTNNASMVGSLNGDLIVSAGNDLHATGSVLHAGQDATLTGKTVTIDSAFDTASQSEQQQYHSAGLTVGITNPVVSAIQTATQMTSAAQHVDGDPRLLALAGATTALAAKNAYDKVGGDPVKAATTVGINISLGASTQHSSSTSESSAAVGSAVSAGRNVTIAASGAGADSNINVVGSTISAGNDALLAAQGNVNLQAAQNTVSQQSDSKGGSVGVGVSLSVGSKTGLAFTAAASGNRGNADGDSSTWTNTQVAAGNTLAIQSGGDTNLIGAVASGNQVITDVGGNLNIQSLQDTSTYNSKNQSVGASVSICVPPLCYGTSSGSVSAGQTKIDSNYASVNQQSGIRAGDGGFQVAVAGNTDLKGGVISSTDAAVQDGSNHFSTGSLTMSDIENHADYNATGVSANIGPVVSMDGGLTPGGSSAGVAQRDGSANSVTRSGISGIAGNESARTGDQESSIKPIFDLAKVQSEIDAQVKITQQFSEQASTALTNYVDGKRADLKAQMDAATDPDEKAQLQSQLNDLNTQSRILNVLIGVVSGQVTAAAAQGVLSEAADLMRQASIQNSSLFPGVVDSKGNVLSNLSGESVGVGGDGIKLGGTRSSLDSICGDDNSGCVHNADGSLVLNGLGRPQLLPGKTWDDYYKSTAAKAASGLTGGIQGAQGTLFGYTYSPGSVVDQVVEAYAGPHDLIGGQISGLYDGQGNTTRGMSSTEKSAYDAWSIVALAPATPFAAATALPSQVWNAIAAILQVLK</sequence>
<dbReference type="RefSeq" id="WP_185219134.1">
    <property type="nucleotide sequence ID" value="NZ_RQIS01000032.1"/>
</dbReference>
<name>A0A3N6M886_9BURK</name>
<feature type="non-terminal residue" evidence="2">
    <location>
        <position position="1"/>
    </location>
</feature>
<gene>
    <name evidence="2" type="ORF">D1Y85_26000</name>
</gene>
<evidence type="ECO:0000256" key="1">
    <source>
        <dbReference type="SAM" id="MobiDB-lite"/>
    </source>
</evidence>
<reference evidence="2 3" key="1">
    <citation type="submission" date="2018-11" db="EMBL/GenBank/DDBJ databases">
        <title>Paraburkholderia sp. DHOA04, isolated from soil.</title>
        <authorList>
            <person name="Gao Z.-H."/>
            <person name="Qiu L.-H."/>
            <person name="Fu J.-C."/>
        </authorList>
    </citation>
    <scope>NUCLEOTIDE SEQUENCE [LARGE SCALE GENOMIC DNA]</scope>
    <source>
        <strain evidence="2 3">DHOA04</strain>
    </source>
</reference>
<feature type="compositionally biased region" description="Polar residues" evidence="1">
    <location>
        <begin position="561"/>
        <end position="570"/>
    </location>
</feature>
<proteinExistence type="predicted"/>
<dbReference type="EMBL" id="RQIS01000032">
    <property type="protein sequence ID" value="RQG99868.1"/>
    <property type="molecule type" value="Genomic_DNA"/>
</dbReference>
<accession>A0A3N6M886</accession>
<organism evidence="2 3">
    <name type="scientific">Paraburkholderia dinghuensis</name>
    <dbReference type="NCBI Taxonomy" id="2305225"/>
    <lineage>
        <taxon>Bacteria</taxon>
        <taxon>Pseudomonadati</taxon>
        <taxon>Pseudomonadota</taxon>
        <taxon>Betaproteobacteria</taxon>
        <taxon>Burkholderiales</taxon>
        <taxon>Burkholderiaceae</taxon>
        <taxon>Paraburkholderia</taxon>
    </lineage>
</organism>
<dbReference type="Proteomes" id="UP000272778">
    <property type="component" value="Unassembled WGS sequence"/>
</dbReference>
<dbReference type="InterPro" id="IPR025157">
    <property type="entry name" value="Hemagglutinin_rpt"/>
</dbReference>
<evidence type="ECO:0000313" key="2">
    <source>
        <dbReference type="EMBL" id="RQG99868.1"/>
    </source>
</evidence>
<evidence type="ECO:0000313" key="3">
    <source>
        <dbReference type="Proteomes" id="UP000272778"/>
    </source>
</evidence>
<dbReference type="Pfam" id="PF13332">
    <property type="entry name" value="Fil_haemagg_2"/>
    <property type="match status" value="2"/>
</dbReference>
<dbReference type="AlphaFoldDB" id="A0A3N6M886"/>